<dbReference type="InterPro" id="IPR050384">
    <property type="entry name" value="Endophilin_SH3RF"/>
</dbReference>
<name>A0ABM4ANV2_VANTA</name>
<keyword evidence="8" id="KW-0472">Membrane</keyword>
<evidence type="ECO:0000256" key="1">
    <source>
        <dbReference type="ARBA" id="ARBA00003037"/>
    </source>
</evidence>
<proteinExistence type="inferred from homology"/>
<dbReference type="PRINTS" id="PR00499">
    <property type="entry name" value="P67PHOX"/>
</dbReference>
<feature type="domain" description="SH3" evidence="12">
    <location>
        <begin position="342"/>
        <end position="401"/>
    </location>
</feature>
<keyword evidence="5 10" id="KW-0728">SH3 domain</keyword>
<keyword evidence="14" id="KW-1185">Reference proteome</keyword>
<evidence type="ECO:0000259" key="12">
    <source>
        <dbReference type="PROSITE" id="PS50002"/>
    </source>
</evidence>
<dbReference type="GeneID" id="113398644"/>
<dbReference type="PANTHER" id="PTHR14167">
    <property type="entry name" value="SH3 DOMAIN-CONTAINING"/>
    <property type="match status" value="1"/>
</dbReference>
<dbReference type="RefSeq" id="XP_064072958.1">
    <property type="nucleotide sequence ID" value="XM_064216888.1"/>
</dbReference>
<reference evidence="15" key="1">
    <citation type="submission" date="2025-08" db="UniProtKB">
        <authorList>
            <consortium name="RefSeq"/>
        </authorList>
    </citation>
    <scope>IDENTIFICATION</scope>
    <source>
        <tissue evidence="15">Whole body</tissue>
    </source>
</reference>
<keyword evidence="7" id="KW-0175">Coiled coil</keyword>
<sequence>MAFAGLKKQINKANQYVTEKMGGAEGTKLDLDFVEMERKTDVTCELVEELQTKTKEFLQPNPTARAKMAAVKGISKLSGQAKSNTYPQPEGVLGDCMLLYGKKLGEDSVFAQCLIEMGEALKQMADVKYSLDDNIKQSFLEPLHHLQTKDLKEVMHHRKKLQGRRLDFDCKRRRQAKGILKGPYMSPSHGSPRHGAHIPDDEIRQAEEKFAESLTLAQIGMFNLLDNDVEQVAQVSFFAEGLLEYHQQCTEILKGLVSALMEKKEEAVNRPKLEFVPKTLADLQIEGIHDLNHGGSRVGSPEHKPPGNLELFPAGANAQRSNNASPLPSPVKSPARTPVAAAKGPCCTALYDFEPENQGELGFKENDVITLINKVDDNWFEGSVNGKTGYFPISYVQVTVPLPNM</sequence>
<dbReference type="SUPFAM" id="SSF50044">
    <property type="entry name" value="SH3-domain"/>
    <property type="match status" value="1"/>
</dbReference>
<dbReference type="PRINTS" id="PR00452">
    <property type="entry name" value="SH3DOMAIN"/>
</dbReference>
<evidence type="ECO:0000256" key="4">
    <source>
        <dbReference type="ARBA" id="ARBA00018286"/>
    </source>
</evidence>
<dbReference type="Proteomes" id="UP001652626">
    <property type="component" value="Chromosome 14"/>
</dbReference>
<evidence type="ECO:0000313" key="15">
    <source>
        <dbReference type="RefSeq" id="XP_064072958.1"/>
    </source>
</evidence>
<dbReference type="PROSITE" id="PS51021">
    <property type="entry name" value="BAR"/>
    <property type="match status" value="1"/>
</dbReference>
<evidence type="ECO:0000256" key="7">
    <source>
        <dbReference type="ARBA" id="ARBA00023054"/>
    </source>
</evidence>
<dbReference type="Pfam" id="PF03114">
    <property type="entry name" value="BAR"/>
    <property type="match status" value="1"/>
</dbReference>
<comment type="subcellular location">
    <subcellularLocation>
        <location evidence="2">Membrane</location>
        <topology evidence="2">Peripheral membrane protein</topology>
    </subcellularLocation>
</comment>
<evidence type="ECO:0000256" key="10">
    <source>
        <dbReference type="PROSITE-ProRule" id="PRU00192"/>
    </source>
</evidence>
<evidence type="ECO:0000256" key="3">
    <source>
        <dbReference type="ARBA" id="ARBA00006697"/>
    </source>
</evidence>
<evidence type="ECO:0000313" key="14">
    <source>
        <dbReference type="Proteomes" id="UP001652626"/>
    </source>
</evidence>
<evidence type="ECO:0000259" key="13">
    <source>
        <dbReference type="PROSITE" id="PS51021"/>
    </source>
</evidence>
<evidence type="ECO:0000256" key="8">
    <source>
        <dbReference type="ARBA" id="ARBA00023136"/>
    </source>
</evidence>
<evidence type="ECO:0000256" key="5">
    <source>
        <dbReference type="ARBA" id="ARBA00022443"/>
    </source>
</evidence>
<dbReference type="CDD" id="cd07592">
    <property type="entry name" value="BAR_Endophilin_A"/>
    <property type="match status" value="1"/>
</dbReference>
<accession>A0ABM4ANV2</accession>
<comment type="similarity">
    <text evidence="3">Belongs to the endophilin family.</text>
</comment>
<dbReference type="InterPro" id="IPR001452">
    <property type="entry name" value="SH3_domain"/>
</dbReference>
<evidence type="ECO:0000256" key="11">
    <source>
        <dbReference type="SAM" id="MobiDB-lite"/>
    </source>
</evidence>
<protein>
    <recommendedName>
        <fullName evidence="4">Endophilin-A</fullName>
    </recommendedName>
    <alternativeName>
        <fullName evidence="9">SH3 domain-containing GRB2-like protein</fullName>
    </alternativeName>
</protein>
<dbReference type="Pfam" id="PF00018">
    <property type="entry name" value="SH3_1"/>
    <property type="match status" value="1"/>
</dbReference>
<feature type="region of interest" description="Disordered" evidence="11">
    <location>
        <begin position="318"/>
        <end position="338"/>
    </location>
</feature>
<dbReference type="SMART" id="SM00326">
    <property type="entry name" value="SH3"/>
    <property type="match status" value="1"/>
</dbReference>
<dbReference type="InterPro" id="IPR036028">
    <property type="entry name" value="SH3-like_dom_sf"/>
</dbReference>
<dbReference type="InterPro" id="IPR035824">
    <property type="entry name" value="Endophilin_A_SH3"/>
</dbReference>
<evidence type="ECO:0000256" key="6">
    <source>
        <dbReference type="ARBA" id="ARBA00022583"/>
    </source>
</evidence>
<keyword evidence="6" id="KW-0254">Endocytosis</keyword>
<evidence type="ECO:0000256" key="9">
    <source>
        <dbReference type="ARBA" id="ARBA00030140"/>
    </source>
</evidence>
<dbReference type="CDD" id="cd11803">
    <property type="entry name" value="SH3_Endophilin_A"/>
    <property type="match status" value="1"/>
</dbReference>
<gene>
    <name evidence="15" type="primary">LOC113398644</name>
</gene>
<dbReference type="InterPro" id="IPR027267">
    <property type="entry name" value="AH/BAR_dom_sf"/>
</dbReference>
<dbReference type="SMART" id="SM00721">
    <property type="entry name" value="BAR"/>
    <property type="match status" value="1"/>
</dbReference>
<dbReference type="PANTHER" id="PTHR14167:SF81">
    <property type="entry name" value="ENDOPHILIN-A"/>
    <property type="match status" value="1"/>
</dbReference>
<comment type="function">
    <text evidence="1">Required presynaptically at the neuromuscular junction. Implicated in synaptic vesicle endocytosis.</text>
</comment>
<dbReference type="SUPFAM" id="SSF103657">
    <property type="entry name" value="BAR/IMD domain-like"/>
    <property type="match status" value="1"/>
</dbReference>
<dbReference type="PROSITE" id="PS50002">
    <property type="entry name" value="SH3"/>
    <property type="match status" value="1"/>
</dbReference>
<evidence type="ECO:0000256" key="2">
    <source>
        <dbReference type="ARBA" id="ARBA00004170"/>
    </source>
</evidence>
<dbReference type="Gene3D" id="1.20.1270.60">
    <property type="entry name" value="Arfaptin homology (AH) domain/BAR domain"/>
    <property type="match status" value="1"/>
</dbReference>
<feature type="domain" description="BAR" evidence="13">
    <location>
        <begin position="18"/>
        <end position="269"/>
    </location>
</feature>
<dbReference type="InterPro" id="IPR004148">
    <property type="entry name" value="BAR_dom"/>
</dbReference>
<organism evidence="14 15">
    <name type="scientific">Vanessa tameamea</name>
    <name type="common">Kamehameha butterfly</name>
    <dbReference type="NCBI Taxonomy" id="334116"/>
    <lineage>
        <taxon>Eukaryota</taxon>
        <taxon>Metazoa</taxon>
        <taxon>Ecdysozoa</taxon>
        <taxon>Arthropoda</taxon>
        <taxon>Hexapoda</taxon>
        <taxon>Insecta</taxon>
        <taxon>Pterygota</taxon>
        <taxon>Neoptera</taxon>
        <taxon>Endopterygota</taxon>
        <taxon>Lepidoptera</taxon>
        <taxon>Glossata</taxon>
        <taxon>Ditrysia</taxon>
        <taxon>Papilionoidea</taxon>
        <taxon>Nymphalidae</taxon>
        <taxon>Nymphalinae</taxon>
        <taxon>Vanessa</taxon>
    </lineage>
</organism>
<dbReference type="Gene3D" id="2.30.30.40">
    <property type="entry name" value="SH3 Domains"/>
    <property type="match status" value="1"/>
</dbReference>